<dbReference type="RefSeq" id="WP_379856533.1">
    <property type="nucleotide sequence ID" value="NZ_JBHZQA010000001.1"/>
</dbReference>
<evidence type="ECO:0000313" key="1">
    <source>
        <dbReference type="EMBL" id="MFE3846674.1"/>
    </source>
</evidence>
<evidence type="ECO:0000313" key="2">
    <source>
        <dbReference type="Proteomes" id="UP001600039"/>
    </source>
</evidence>
<dbReference type="EMBL" id="JBHZQA010000001">
    <property type="protein sequence ID" value="MFE3846674.1"/>
    <property type="molecule type" value="Genomic_DNA"/>
</dbReference>
<proteinExistence type="predicted"/>
<accession>A0ABW6HI18</accession>
<dbReference type="Pfam" id="PF08889">
    <property type="entry name" value="WbqC"/>
    <property type="match status" value="1"/>
</dbReference>
<keyword evidence="2" id="KW-1185">Reference proteome</keyword>
<sequence>MKIAIMQPYLFPYIGYFQLINAVDEFVIYDNIEFTKKGWINRNRILMHGKDDYFTLPLKKDSDFLHVNQRKVAESYSKDRAKIIGRIAELYKKAPQYNEVFPLIESIFNTNEENLFDFIFHSLKKISHYLEIKTEFIVSSSIAINHSLKSQDKVIAICKELRATSYINPIGGTELYSKDTFNKNDLQLNFIKSNTIEYQQFDNDFIPSLSIIDVLFFNSRGKIQEYLNQYTIL</sequence>
<dbReference type="InterPro" id="IPR014985">
    <property type="entry name" value="WbqC"/>
</dbReference>
<reference evidence="1 2" key="1">
    <citation type="submission" date="2024-06" db="EMBL/GenBank/DDBJ databases">
        <title>Flavobacterium spp. isolated from glacier.</title>
        <authorList>
            <person name="Han D."/>
        </authorList>
    </citation>
    <scope>NUCLEOTIDE SEQUENCE [LARGE SCALE GENOMIC DNA]</scope>
    <source>
        <strain evidence="1 2">LB3P45</strain>
    </source>
</reference>
<name>A0ABW6HI18_9FLAO</name>
<comment type="caution">
    <text evidence="1">The sequence shown here is derived from an EMBL/GenBank/DDBJ whole genome shotgun (WGS) entry which is preliminary data.</text>
</comment>
<dbReference type="Proteomes" id="UP001600039">
    <property type="component" value="Unassembled WGS sequence"/>
</dbReference>
<organism evidence="1 2">
    <name type="scientific">Flavobacterium fructosi</name>
    <dbReference type="NCBI Taxonomy" id="3230416"/>
    <lineage>
        <taxon>Bacteria</taxon>
        <taxon>Pseudomonadati</taxon>
        <taxon>Bacteroidota</taxon>
        <taxon>Flavobacteriia</taxon>
        <taxon>Flavobacteriales</taxon>
        <taxon>Flavobacteriaceae</taxon>
        <taxon>Flavobacterium</taxon>
    </lineage>
</organism>
<gene>
    <name evidence="1" type="ORF">ACFX5D_01670</name>
</gene>
<protein>
    <submittedName>
        <fullName evidence="1">WbqC family protein</fullName>
    </submittedName>
</protein>